<name>A0ABT0IEN8_9ACTN</name>
<evidence type="ECO:0000256" key="1">
    <source>
        <dbReference type="SAM" id="MobiDB-lite"/>
    </source>
</evidence>
<accession>A0ABT0IEN8</accession>
<dbReference type="EMBL" id="JALPTH010000020">
    <property type="protein sequence ID" value="MCK8679727.1"/>
    <property type="molecule type" value="Genomic_DNA"/>
</dbReference>
<feature type="region of interest" description="Disordered" evidence="1">
    <location>
        <begin position="112"/>
        <end position="151"/>
    </location>
</feature>
<feature type="region of interest" description="Disordered" evidence="1">
    <location>
        <begin position="32"/>
        <end position="86"/>
    </location>
</feature>
<dbReference type="Proteomes" id="UP001522868">
    <property type="component" value="Unassembled WGS sequence"/>
</dbReference>
<proteinExistence type="predicted"/>
<comment type="caution">
    <text evidence="2">The sequence shown here is derived from an EMBL/GenBank/DDBJ whole genome shotgun (WGS) entry which is preliminary data.</text>
</comment>
<reference evidence="2 3" key="1">
    <citation type="submission" date="2022-04" db="EMBL/GenBank/DDBJ databases">
        <title>Streptomyces sp. nov. LCR6-01 isolated from Lichen of Dirinaria sp.</title>
        <authorList>
            <person name="Kanchanasin P."/>
            <person name="Tanasupawat S."/>
            <person name="Phongsopitanun W."/>
        </authorList>
    </citation>
    <scope>NUCLEOTIDE SEQUENCE [LARGE SCALE GENOMIC DNA]</scope>
    <source>
        <strain evidence="2 3">LCR6-01</strain>
    </source>
</reference>
<evidence type="ECO:0000313" key="3">
    <source>
        <dbReference type="Proteomes" id="UP001522868"/>
    </source>
</evidence>
<protein>
    <submittedName>
        <fullName evidence="2">Uncharacterized protein</fullName>
    </submittedName>
</protein>
<gene>
    <name evidence="2" type="ORF">M1O15_20485</name>
</gene>
<dbReference type="RefSeq" id="WP_248635533.1">
    <property type="nucleotide sequence ID" value="NZ_JALPTH010000020.1"/>
</dbReference>
<evidence type="ECO:0000313" key="2">
    <source>
        <dbReference type="EMBL" id="MCK8679727.1"/>
    </source>
</evidence>
<organism evidence="2 3">
    <name type="scientific">Streptomyces lichenis</name>
    <dbReference type="NCBI Taxonomy" id="2306967"/>
    <lineage>
        <taxon>Bacteria</taxon>
        <taxon>Bacillati</taxon>
        <taxon>Actinomycetota</taxon>
        <taxon>Actinomycetes</taxon>
        <taxon>Kitasatosporales</taxon>
        <taxon>Streptomycetaceae</taxon>
        <taxon>Streptomyces</taxon>
    </lineage>
</organism>
<keyword evidence="3" id="KW-1185">Reference proteome</keyword>
<sequence length="151" mass="15775">MAGFPVPDDGWRFDGEAGRELPRLVRGALSLTSSGRRRSSEVALSRPVLPATAPERQRPYEDSPPGCGSLLVRMPAPRNPGWSSPSAEAAETAALLWDVRRLAAGQPREPFRLADSLAGGGTGQAGDGGGPPPAYISPSVTRAVAARPPRV</sequence>
<feature type="compositionally biased region" description="Gly residues" evidence="1">
    <location>
        <begin position="118"/>
        <end position="129"/>
    </location>
</feature>